<dbReference type="InterPro" id="IPR020922">
    <property type="entry name" value="dITP/XTP_pyrophosphatase"/>
</dbReference>
<sequence length="202" mass="22290">MDTVIIATKNKGKAKEFAEMFASFGMNVKTLLDYPEYADVEETGETFEENAILKAEEICKLTGRLVIADDSGLMIDALDGRPGVYSARYAGEEKSDEANIQKVLEELRDVPSEKRTARFYCALAIAMPGKETTTVAGTCEGRITEEKQGTNGFGYDPIFYVEQFEATMAQLTPETKNSISHRGQALKKLREQLPVLLAGEAK</sequence>
<feature type="active site" description="Proton acceptor" evidence="7">
    <location>
        <position position="70"/>
    </location>
</feature>
<comment type="catalytic activity">
    <reaction evidence="7">
        <text>dITP + H2O = dIMP + diphosphate + H(+)</text>
        <dbReference type="Rhea" id="RHEA:28342"/>
        <dbReference type="ChEBI" id="CHEBI:15377"/>
        <dbReference type="ChEBI" id="CHEBI:15378"/>
        <dbReference type="ChEBI" id="CHEBI:33019"/>
        <dbReference type="ChEBI" id="CHEBI:61194"/>
        <dbReference type="ChEBI" id="CHEBI:61382"/>
        <dbReference type="EC" id="3.6.1.66"/>
    </reaction>
</comment>
<dbReference type="EMBL" id="CP147404">
    <property type="protein sequence ID" value="WXB92213.1"/>
    <property type="molecule type" value="Genomic_DNA"/>
</dbReference>
<feature type="binding site" evidence="7">
    <location>
        <position position="176"/>
    </location>
    <ligand>
        <name>substrate</name>
    </ligand>
</feature>
<evidence type="ECO:0000256" key="8">
    <source>
        <dbReference type="RuleBase" id="RU003781"/>
    </source>
</evidence>
<evidence type="ECO:0000256" key="6">
    <source>
        <dbReference type="ARBA" id="ARBA00023080"/>
    </source>
</evidence>
<feature type="binding site" evidence="7">
    <location>
        <begin position="8"/>
        <end position="13"/>
    </location>
    <ligand>
        <name>substrate</name>
    </ligand>
</feature>
<comment type="function">
    <text evidence="7">Pyrophosphatase that catalyzes the hydrolysis of nucleoside triphosphates to their monophosphate derivatives, with a high preference for the non-canonical purine nucleotides XTP (xanthosine triphosphate), dITP (deoxyinosine triphosphate) and ITP. Seems to function as a house-cleaning enzyme that removes non-canonical purine nucleotides from the nucleotide pool, thus preventing their incorporation into DNA/RNA and avoiding chromosomal lesions.</text>
</comment>
<dbReference type="PANTHER" id="PTHR11067">
    <property type="entry name" value="INOSINE TRIPHOSPHATE PYROPHOSPHATASE/HAM1 PROTEIN"/>
    <property type="match status" value="1"/>
</dbReference>
<comment type="catalytic activity">
    <reaction evidence="7">
        <text>ITP + H2O = IMP + diphosphate + H(+)</text>
        <dbReference type="Rhea" id="RHEA:29399"/>
        <dbReference type="ChEBI" id="CHEBI:15377"/>
        <dbReference type="ChEBI" id="CHEBI:15378"/>
        <dbReference type="ChEBI" id="CHEBI:33019"/>
        <dbReference type="ChEBI" id="CHEBI:58053"/>
        <dbReference type="ChEBI" id="CHEBI:61402"/>
        <dbReference type="EC" id="3.6.1.66"/>
    </reaction>
</comment>
<evidence type="ECO:0000313" key="10">
    <source>
        <dbReference type="Proteomes" id="UP001387364"/>
    </source>
</evidence>
<feature type="binding site" evidence="7">
    <location>
        <position position="71"/>
    </location>
    <ligand>
        <name>substrate</name>
    </ligand>
</feature>
<evidence type="ECO:0000313" key="9">
    <source>
        <dbReference type="EMBL" id="WXB92213.1"/>
    </source>
</evidence>
<keyword evidence="4 7" id="KW-0378">Hydrolase</keyword>
<feature type="binding site" evidence="7">
    <location>
        <position position="70"/>
    </location>
    <ligand>
        <name>Mg(2+)</name>
        <dbReference type="ChEBI" id="CHEBI:18420"/>
    </ligand>
</feature>
<dbReference type="SUPFAM" id="SSF52972">
    <property type="entry name" value="ITPase-like"/>
    <property type="match status" value="1"/>
</dbReference>
<dbReference type="NCBIfam" id="NF011397">
    <property type="entry name" value="PRK14822.1"/>
    <property type="match status" value="1"/>
</dbReference>
<organism evidence="9 10">
    <name type="scientific">Bacillus kandeliae</name>
    <dbReference type="NCBI Taxonomy" id="3129297"/>
    <lineage>
        <taxon>Bacteria</taxon>
        <taxon>Bacillati</taxon>
        <taxon>Bacillota</taxon>
        <taxon>Bacilli</taxon>
        <taxon>Bacillales</taxon>
        <taxon>Bacillaceae</taxon>
        <taxon>Bacillus</taxon>
    </lineage>
</organism>
<reference evidence="9 10" key="1">
    <citation type="submission" date="2024-02" db="EMBL/GenBank/DDBJ databases">
        <title>Seven novel Bacillus-like species.</title>
        <authorList>
            <person name="Liu G."/>
        </authorList>
    </citation>
    <scope>NUCLEOTIDE SEQUENCE [LARGE SCALE GENOMIC DNA]</scope>
    <source>
        <strain evidence="9 10">FJAT-52991</strain>
    </source>
</reference>
<evidence type="ECO:0000256" key="5">
    <source>
        <dbReference type="ARBA" id="ARBA00022842"/>
    </source>
</evidence>
<gene>
    <name evidence="9" type="ORF">WDJ61_13240</name>
</gene>
<evidence type="ECO:0000256" key="4">
    <source>
        <dbReference type="ARBA" id="ARBA00022801"/>
    </source>
</evidence>
<dbReference type="GO" id="GO:0036220">
    <property type="term" value="F:ITP diphosphatase activity"/>
    <property type="evidence" value="ECO:0007669"/>
    <property type="project" value="UniProtKB-EC"/>
</dbReference>
<dbReference type="InterPro" id="IPR029001">
    <property type="entry name" value="ITPase-like_fam"/>
</dbReference>
<keyword evidence="6 7" id="KW-0546">Nucleotide metabolism</keyword>
<dbReference type="Proteomes" id="UP001387364">
    <property type="component" value="Chromosome"/>
</dbReference>
<dbReference type="Gene3D" id="3.90.950.10">
    <property type="match status" value="1"/>
</dbReference>
<proteinExistence type="inferred from homology"/>
<keyword evidence="2 7" id="KW-0479">Metal-binding</keyword>
<accession>A0ABZ2N3C8</accession>
<comment type="catalytic activity">
    <reaction evidence="7">
        <text>XTP + H2O = XMP + diphosphate + H(+)</text>
        <dbReference type="Rhea" id="RHEA:28610"/>
        <dbReference type="ChEBI" id="CHEBI:15377"/>
        <dbReference type="ChEBI" id="CHEBI:15378"/>
        <dbReference type="ChEBI" id="CHEBI:33019"/>
        <dbReference type="ChEBI" id="CHEBI:57464"/>
        <dbReference type="ChEBI" id="CHEBI:61314"/>
        <dbReference type="EC" id="3.6.1.66"/>
    </reaction>
</comment>
<comment type="cofactor">
    <cofactor evidence="7">
        <name>Mg(2+)</name>
        <dbReference type="ChEBI" id="CHEBI:18420"/>
    </cofactor>
    <text evidence="7">Binds 1 Mg(2+) ion per subunit.</text>
</comment>
<evidence type="ECO:0000256" key="2">
    <source>
        <dbReference type="ARBA" id="ARBA00022723"/>
    </source>
</evidence>
<evidence type="ECO:0000256" key="1">
    <source>
        <dbReference type="ARBA" id="ARBA00008023"/>
    </source>
</evidence>
<dbReference type="RefSeq" id="WP_338750483.1">
    <property type="nucleotide sequence ID" value="NZ_CP147404.1"/>
</dbReference>
<name>A0ABZ2N3C8_9BACI</name>
<feature type="binding site" evidence="7">
    <location>
        <position position="41"/>
    </location>
    <ligand>
        <name>Mg(2+)</name>
        <dbReference type="ChEBI" id="CHEBI:18420"/>
    </ligand>
</feature>
<comment type="similarity">
    <text evidence="1 7 8">Belongs to the HAM1 NTPase family.</text>
</comment>
<dbReference type="EC" id="3.6.1.66" evidence="7"/>
<evidence type="ECO:0000256" key="7">
    <source>
        <dbReference type="HAMAP-Rule" id="MF_01405"/>
    </source>
</evidence>
<dbReference type="CDD" id="cd00515">
    <property type="entry name" value="HAM1"/>
    <property type="match status" value="1"/>
</dbReference>
<keyword evidence="10" id="KW-1185">Reference proteome</keyword>
<feature type="binding site" evidence="7">
    <location>
        <begin position="181"/>
        <end position="182"/>
    </location>
    <ligand>
        <name>substrate</name>
    </ligand>
</feature>
<dbReference type="NCBIfam" id="TIGR00042">
    <property type="entry name" value="RdgB/HAM1 family non-canonical purine NTP pyrophosphatase"/>
    <property type="match status" value="1"/>
</dbReference>
<dbReference type="HAMAP" id="MF_01405">
    <property type="entry name" value="Non_canon_purine_NTPase"/>
    <property type="match status" value="1"/>
</dbReference>
<dbReference type="InterPro" id="IPR002637">
    <property type="entry name" value="RdgB/HAM1"/>
</dbReference>
<protein>
    <recommendedName>
        <fullName evidence="7">dITP/XTP pyrophosphatase</fullName>
        <ecNumber evidence="7">3.6.1.66</ecNumber>
    </recommendedName>
    <alternativeName>
        <fullName evidence="7">Non-canonical purine NTP pyrophosphatase</fullName>
    </alternativeName>
    <alternativeName>
        <fullName evidence="7">Non-standard purine NTP pyrophosphatase</fullName>
    </alternativeName>
    <alternativeName>
        <fullName evidence="7">Nucleoside-triphosphate diphosphatase</fullName>
    </alternativeName>
    <alternativeName>
        <fullName evidence="7">Nucleoside-triphosphate pyrophosphatase</fullName>
        <shortName evidence="7">NTPase</shortName>
    </alternativeName>
</protein>
<feature type="binding site" evidence="7">
    <location>
        <begin position="153"/>
        <end position="156"/>
    </location>
    <ligand>
        <name>substrate</name>
    </ligand>
</feature>
<dbReference type="PANTHER" id="PTHR11067:SF9">
    <property type="entry name" value="INOSINE TRIPHOSPHATE PYROPHOSPHATASE"/>
    <property type="match status" value="1"/>
</dbReference>
<keyword evidence="5 7" id="KW-0460">Magnesium</keyword>
<comment type="subunit">
    <text evidence="7">Homodimer.</text>
</comment>
<keyword evidence="3 7" id="KW-0547">Nucleotide-binding</keyword>
<evidence type="ECO:0000256" key="3">
    <source>
        <dbReference type="ARBA" id="ARBA00022741"/>
    </source>
</evidence>
<dbReference type="Pfam" id="PF01725">
    <property type="entry name" value="Ham1p_like"/>
    <property type="match status" value="1"/>
</dbReference>